<dbReference type="SUPFAM" id="SSF51161">
    <property type="entry name" value="Trimeric LpxA-like enzymes"/>
    <property type="match status" value="1"/>
</dbReference>
<dbReference type="Pfam" id="PF25087">
    <property type="entry name" value="GMPPB_C"/>
    <property type="match status" value="1"/>
</dbReference>
<dbReference type="GeneID" id="12450131"/>
<gene>
    <name evidence="10" type="ORF">C0188_02285</name>
    <name evidence="8" type="ORF">ENO39_02830</name>
    <name evidence="9" type="ORF">IOK49_04950</name>
</gene>
<dbReference type="Proteomes" id="UP000237153">
    <property type="component" value="Unassembled WGS sequence"/>
</dbReference>
<dbReference type="InterPro" id="IPR056729">
    <property type="entry name" value="GMPPB_C"/>
</dbReference>
<comment type="catalytic activity">
    <reaction evidence="5">
        <text>alpha-D-glucosamine 1-phosphate + acetyl-CoA = N-acetyl-alpha-D-glucosamine 1-phosphate + CoA + H(+)</text>
        <dbReference type="Rhea" id="RHEA:13725"/>
        <dbReference type="ChEBI" id="CHEBI:15378"/>
        <dbReference type="ChEBI" id="CHEBI:57287"/>
        <dbReference type="ChEBI" id="CHEBI:57288"/>
        <dbReference type="ChEBI" id="CHEBI:57776"/>
        <dbReference type="ChEBI" id="CHEBI:58516"/>
        <dbReference type="EC" id="2.3.1.157"/>
    </reaction>
</comment>
<evidence type="ECO:0000259" key="7">
    <source>
        <dbReference type="Pfam" id="PF25087"/>
    </source>
</evidence>
<dbReference type="EMBL" id="PNIM01000009">
    <property type="protein sequence ID" value="PMB75641.1"/>
    <property type="molecule type" value="Genomic_DNA"/>
</dbReference>
<evidence type="ECO:0000256" key="5">
    <source>
        <dbReference type="ARBA" id="ARBA00048247"/>
    </source>
</evidence>
<dbReference type="InterPro" id="IPR011004">
    <property type="entry name" value="Trimer_LpxA-like_sf"/>
</dbReference>
<dbReference type="GO" id="GO:0003977">
    <property type="term" value="F:UDP-N-acetylglucosamine diphosphorylase activity"/>
    <property type="evidence" value="ECO:0007669"/>
    <property type="project" value="UniProtKB-EC"/>
</dbReference>
<feature type="domain" description="Mannose-1-phosphate guanyltransferase C-terminal" evidence="7">
    <location>
        <begin position="268"/>
        <end position="380"/>
    </location>
</feature>
<accession>A0A2J6N2S5</accession>
<keyword evidence="1 10" id="KW-0808">Transferase</keyword>
<dbReference type="EMBL" id="JADEZV010000003">
    <property type="protein sequence ID" value="MBE9391419.1"/>
    <property type="molecule type" value="Genomic_DNA"/>
</dbReference>
<reference evidence="10 11" key="1">
    <citation type="submission" date="2018-01" db="EMBL/GenBank/DDBJ databases">
        <title>Metagenomic assembled genomes from two thermal pools in the Uzon Caldera, Kamchatka, Russia.</title>
        <authorList>
            <person name="Wilkins L."/>
            <person name="Ettinger C."/>
        </authorList>
    </citation>
    <scope>NUCLEOTIDE SEQUENCE [LARGE SCALE GENOMIC DNA]</scope>
    <source>
        <strain evidence="10">ZAV-06</strain>
    </source>
</reference>
<keyword evidence="2" id="KW-0548">Nucleotidyltransferase</keyword>
<organism evidence="10 11">
    <name type="scientific">Fervidicoccus fontis</name>
    <dbReference type="NCBI Taxonomy" id="683846"/>
    <lineage>
        <taxon>Archaea</taxon>
        <taxon>Thermoproteota</taxon>
        <taxon>Thermoprotei</taxon>
        <taxon>Fervidicoccales</taxon>
        <taxon>Fervidicoccaceae</taxon>
        <taxon>Fervidicoccus</taxon>
    </lineage>
</organism>
<sequence length="385" mass="42781">MVSLIYLSHNEIESVYPITESGEPLPNLKLLGKPIGVRVIESFENEGINDMSVYYSNISSEVYELIGKRVKLEETGKLDFLNSLKNAVENSNSQEIILVLGSFLLNEGFIRELLYKWNEKGSSMLIALVPGSQKLEDLVWKIGVDVEFVEGNVKKAYLIKNNASSFYIFSGIIVSEKEFLLRKIDLSIKDYNQALLKLINETNPPFYIYTGEYVSFASPWSILNAMKMLLQKISGQFISKEAKVSPTAVLEGPVLIEDGAVIDHYTVIKGPVYIGKRSFIGAHSLVRNYVSLEESSVLGSGVEVKRSYIGPRVTIGSNCLVTDSILGENATFKPFVVTLNYDPHEAKRLGEFYIKRGVILGKGSLINGGSVLKPGTIIESRKIYP</sequence>
<dbReference type="AlphaFoldDB" id="A0A2J6N2S5"/>
<dbReference type="Gene3D" id="3.90.550.10">
    <property type="entry name" value="Spore Coat Polysaccharide Biosynthesis Protein SpsA, Chain A"/>
    <property type="match status" value="1"/>
</dbReference>
<evidence type="ECO:0000313" key="8">
    <source>
        <dbReference type="EMBL" id="HEW63976.1"/>
    </source>
</evidence>
<dbReference type="Proteomes" id="UP000652307">
    <property type="component" value="Unassembled WGS sequence"/>
</dbReference>
<reference evidence="9" key="3">
    <citation type="submission" date="2020-10" db="EMBL/GenBank/DDBJ databases">
        <title>Fervidococcus fontis strain 3639Fd - the first crenarchaeon capable of growth on lipids.</title>
        <authorList>
            <person name="Kochetkova T.V."/>
            <person name="Elcheninov A.G."/>
            <person name="Toschakov S.V."/>
            <person name="Kublanov I.V."/>
        </authorList>
    </citation>
    <scope>NUCLEOTIDE SEQUENCE</scope>
    <source>
        <strain evidence="9">3639Fd</strain>
    </source>
</reference>
<dbReference type="InterPro" id="IPR029044">
    <property type="entry name" value="Nucleotide-diphossugar_trans"/>
</dbReference>
<dbReference type="EMBL" id="DSFH01000043">
    <property type="protein sequence ID" value="HEW63976.1"/>
    <property type="molecule type" value="Genomic_DNA"/>
</dbReference>
<dbReference type="InterPro" id="IPR018357">
    <property type="entry name" value="Hexapep_transf_CS"/>
</dbReference>
<dbReference type="GO" id="GO:0019134">
    <property type="term" value="F:glucosamine-1-phosphate N-acetyltransferase activity"/>
    <property type="evidence" value="ECO:0007669"/>
    <property type="project" value="UniProtKB-EC"/>
</dbReference>
<proteinExistence type="predicted"/>
<evidence type="ECO:0000256" key="1">
    <source>
        <dbReference type="ARBA" id="ARBA00022679"/>
    </source>
</evidence>
<dbReference type="Gene3D" id="2.160.10.10">
    <property type="entry name" value="Hexapeptide repeat proteins"/>
    <property type="match status" value="1"/>
</dbReference>
<keyword evidence="3" id="KW-0511">Multifunctional enzyme</keyword>
<dbReference type="InterPro" id="IPR050065">
    <property type="entry name" value="GlmU-like"/>
</dbReference>
<evidence type="ECO:0000313" key="11">
    <source>
        <dbReference type="Proteomes" id="UP000237153"/>
    </source>
</evidence>
<evidence type="ECO:0000256" key="2">
    <source>
        <dbReference type="ARBA" id="ARBA00022695"/>
    </source>
</evidence>
<evidence type="ECO:0000313" key="9">
    <source>
        <dbReference type="EMBL" id="MBE9391419.1"/>
    </source>
</evidence>
<dbReference type="SUPFAM" id="SSF53448">
    <property type="entry name" value="Nucleotide-diphospho-sugar transferases"/>
    <property type="match status" value="1"/>
</dbReference>
<evidence type="ECO:0000256" key="4">
    <source>
        <dbReference type="ARBA" id="ARBA00023315"/>
    </source>
</evidence>
<comment type="caution">
    <text evidence="10">The sequence shown here is derived from an EMBL/GenBank/DDBJ whole genome shotgun (WGS) entry which is preliminary data.</text>
</comment>
<name>A0A2J6N2S5_9CREN</name>
<reference evidence="8" key="2">
    <citation type="journal article" date="2020" name="mSystems">
        <title>Genome- and Community-Level Interaction Insights into Carbon Utilization and Element Cycling Functions of Hydrothermarchaeota in Hydrothermal Sediment.</title>
        <authorList>
            <person name="Zhou Z."/>
            <person name="Liu Y."/>
            <person name="Xu W."/>
            <person name="Pan J."/>
            <person name="Luo Z.H."/>
            <person name="Li M."/>
        </authorList>
    </citation>
    <scope>NUCLEOTIDE SEQUENCE [LARGE SCALE GENOMIC DNA]</scope>
    <source>
        <strain evidence="8">SpSt-1261</strain>
    </source>
</reference>
<keyword evidence="4" id="KW-0012">Acyltransferase</keyword>
<dbReference type="RefSeq" id="WP_014558176.1">
    <property type="nucleotide sequence ID" value="NZ_DSFH01000043.1"/>
</dbReference>
<evidence type="ECO:0000256" key="6">
    <source>
        <dbReference type="ARBA" id="ARBA00048493"/>
    </source>
</evidence>
<dbReference type="PANTHER" id="PTHR43584">
    <property type="entry name" value="NUCLEOTIDYL TRANSFERASE"/>
    <property type="match status" value="1"/>
</dbReference>
<evidence type="ECO:0000256" key="3">
    <source>
        <dbReference type="ARBA" id="ARBA00023268"/>
    </source>
</evidence>
<dbReference type="PROSITE" id="PS00101">
    <property type="entry name" value="HEXAPEP_TRANSFERASES"/>
    <property type="match status" value="1"/>
</dbReference>
<protein>
    <submittedName>
        <fullName evidence="10">Bifunctional UDP-N-acetylglucosamine diphosphorylase/glucosamine-1-phosphate N-acetyltransferase GlmU</fullName>
    </submittedName>
    <submittedName>
        <fullName evidence="8">NDP-sugar synthase</fullName>
    </submittedName>
</protein>
<dbReference type="PANTHER" id="PTHR43584:SF8">
    <property type="entry name" value="N-ACETYLMURAMATE ALPHA-1-PHOSPHATE URIDYLYLTRANSFERASE"/>
    <property type="match status" value="1"/>
</dbReference>
<evidence type="ECO:0000313" key="10">
    <source>
        <dbReference type="EMBL" id="PMB75641.1"/>
    </source>
</evidence>
<dbReference type="Proteomes" id="UP000886076">
    <property type="component" value="Unassembled WGS sequence"/>
</dbReference>
<comment type="catalytic activity">
    <reaction evidence="6">
        <text>N-acetyl-alpha-D-glucosamine 1-phosphate + UTP + H(+) = UDP-N-acetyl-alpha-D-glucosamine + diphosphate</text>
        <dbReference type="Rhea" id="RHEA:13509"/>
        <dbReference type="ChEBI" id="CHEBI:15378"/>
        <dbReference type="ChEBI" id="CHEBI:33019"/>
        <dbReference type="ChEBI" id="CHEBI:46398"/>
        <dbReference type="ChEBI" id="CHEBI:57705"/>
        <dbReference type="ChEBI" id="CHEBI:57776"/>
        <dbReference type="EC" id="2.7.7.23"/>
    </reaction>
</comment>